<organism evidence="1 2">
    <name type="scientific">Ogataea polymorpha</name>
    <dbReference type="NCBI Taxonomy" id="460523"/>
    <lineage>
        <taxon>Eukaryota</taxon>
        <taxon>Fungi</taxon>
        <taxon>Dikarya</taxon>
        <taxon>Ascomycota</taxon>
        <taxon>Saccharomycotina</taxon>
        <taxon>Pichiomycetes</taxon>
        <taxon>Pichiales</taxon>
        <taxon>Pichiaceae</taxon>
        <taxon>Ogataea</taxon>
    </lineage>
</organism>
<keyword evidence="2" id="KW-1185">Reference proteome</keyword>
<dbReference type="AlphaFoldDB" id="A0A9P8NUM3"/>
<accession>A0A9P8NUM3</accession>
<sequence length="147" mass="16382">MPAISVSSRITWCSKVTFLSADRKLDAAEDIMLEPELETEILNDHTWLTQPIRNRSVSVWWKRGQNISGLGKLLGNVSWKMTVLVGIWATVMPESFVQMTRSLIVCIIVIAPLPPSTIVSCLCPSQLRDENTTLPLVPPEINSLLVL</sequence>
<dbReference type="Proteomes" id="UP000788993">
    <property type="component" value="Unassembled WGS sequence"/>
</dbReference>
<proteinExistence type="predicted"/>
<evidence type="ECO:0000313" key="2">
    <source>
        <dbReference type="Proteomes" id="UP000788993"/>
    </source>
</evidence>
<comment type="caution">
    <text evidence="1">The sequence shown here is derived from an EMBL/GenBank/DDBJ whole genome shotgun (WGS) entry which is preliminary data.</text>
</comment>
<protein>
    <submittedName>
        <fullName evidence="1">Uncharacterized protein</fullName>
    </submittedName>
</protein>
<name>A0A9P8NUM3_9ASCO</name>
<gene>
    <name evidence="1" type="ORF">OGATHE_006253</name>
</gene>
<reference evidence="1" key="1">
    <citation type="journal article" date="2021" name="Open Biol.">
        <title>Shared evolutionary footprints suggest mitochondrial oxidative damage underlies multiple complex I losses in fungi.</title>
        <authorList>
            <person name="Schikora-Tamarit M.A."/>
            <person name="Marcet-Houben M."/>
            <person name="Nosek J."/>
            <person name="Gabaldon T."/>
        </authorList>
    </citation>
    <scope>NUCLEOTIDE SEQUENCE</scope>
    <source>
        <strain evidence="1">NCAIM Y.01608</strain>
    </source>
</reference>
<reference evidence="1" key="2">
    <citation type="submission" date="2021-01" db="EMBL/GenBank/DDBJ databases">
        <authorList>
            <person name="Schikora-Tamarit M.A."/>
        </authorList>
    </citation>
    <scope>NUCLEOTIDE SEQUENCE</scope>
    <source>
        <strain evidence="1">NCAIM Y.01608</strain>
    </source>
</reference>
<evidence type="ECO:0000313" key="1">
    <source>
        <dbReference type="EMBL" id="KAH3659369.1"/>
    </source>
</evidence>
<dbReference type="EMBL" id="JAEUBD010001540">
    <property type="protein sequence ID" value="KAH3659369.1"/>
    <property type="molecule type" value="Genomic_DNA"/>
</dbReference>